<keyword evidence="7" id="KW-0418">Kinase</keyword>
<dbReference type="InterPro" id="IPR036662">
    <property type="entry name" value="PTS_EIIA_man-typ_sf"/>
</dbReference>
<dbReference type="EMBL" id="CP026538">
    <property type="protein sequence ID" value="QAZ67891.1"/>
    <property type="molecule type" value="Genomic_DNA"/>
</dbReference>
<dbReference type="InterPro" id="IPR051471">
    <property type="entry name" value="Bacterial_PTS_sugar_comp"/>
</dbReference>
<dbReference type="GO" id="GO:0009401">
    <property type="term" value="P:phosphoenolpyruvate-dependent sugar phosphotransferase system"/>
    <property type="evidence" value="ECO:0007669"/>
    <property type="project" value="UniProtKB-KW"/>
</dbReference>
<keyword evidence="10" id="KW-1185">Reference proteome</keyword>
<dbReference type="SUPFAM" id="SSF53062">
    <property type="entry name" value="PTS system fructose IIA component-like"/>
    <property type="match status" value="1"/>
</dbReference>
<evidence type="ECO:0000256" key="6">
    <source>
        <dbReference type="ARBA" id="ARBA00022683"/>
    </source>
</evidence>
<keyword evidence="5" id="KW-0808">Transferase</keyword>
<keyword evidence="4 9" id="KW-0762">Sugar transport</keyword>
<dbReference type="Gene3D" id="3.40.50.510">
    <property type="entry name" value="Phosphotransferase system, mannose-type IIA component"/>
    <property type="match status" value="1"/>
</dbReference>
<dbReference type="Proteomes" id="UP000293296">
    <property type="component" value="Chromosome"/>
</dbReference>
<feature type="domain" description="PTS EIIA type-4" evidence="8">
    <location>
        <begin position="10"/>
        <end position="131"/>
    </location>
</feature>
<evidence type="ECO:0000256" key="3">
    <source>
        <dbReference type="ARBA" id="ARBA00022490"/>
    </source>
</evidence>
<keyword evidence="6" id="KW-0598">Phosphotransferase system</keyword>
<dbReference type="InterPro" id="IPR004701">
    <property type="entry name" value="PTS_EIIA_man-typ"/>
</dbReference>
<evidence type="ECO:0000256" key="5">
    <source>
        <dbReference type="ARBA" id="ARBA00022679"/>
    </source>
</evidence>
<evidence type="ECO:0000313" key="10">
    <source>
        <dbReference type="Proteomes" id="UP000293296"/>
    </source>
</evidence>
<evidence type="ECO:0000256" key="7">
    <source>
        <dbReference type="ARBA" id="ARBA00022777"/>
    </source>
</evidence>
<dbReference type="RefSeq" id="WP_129352880.1">
    <property type="nucleotide sequence ID" value="NZ_CP026538.1"/>
</dbReference>
<dbReference type="KEGG" id="dcb:C3Y92_11930"/>
<protein>
    <submittedName>
        <fullName evidence="9">PTS sugar transporter subunit IIA</fullName>
    </submittedName>
</protein>
<dbReference type="GO" id="GO:0016301">
    <property type="term" value="F:kinase activity"/>
    <property type="evidence" value="ECO:0007669"/>
    <property type="project" value="UniProtKB-KW"/>
</dbReference>
<dbReference type="GO" id="GO:0016020">
    <property type="term" value="C:membrane"/>
    <property type="evidence" value="ECO:0007669"/>
    <property type="project" value="InterPro"/>
</dbReference>
<evidence type="ECO:0000256" key="2">
    <source>
        <dbReference type="ARBA" id="ARBA00022448"/>
    </source>
</evidence>
<name>A0A4P6HL75_9BACT</name>
<dbReference type="PANTHER" id="PTHR33799">
    <property type="entry name" value="PTS PERMEASE-RELATED-RELATED"/>
    <property type="match status" value="1"/>
</dbReference>
<dbReference type="Pfam" id="PF03610">
    <property type="entry name" value="EIIA-man"/>
    <property type="match status" value="1"/>
</dbReference>
<dbReference type="InterPro" id="IPR033887">
    <property type="entry name" value="PTS_IIA_man"/>
</dbReference>
<proteinExistence type="predicted"/>
<sequence>MNAEPLKDAPVGVVVVTHTDYGSRLIAAAEFILGPQQHCQAVSVDLTKAVDESLAALKAAIKDTDQGGGVLVLTDMFGGTPTNMSLSLLGSGQLEVLTGVNLPMLIKILGSRTRPLQTLAVEAKQAGCQGIVVAGEVLRKKVAEG</sequence>
<accession>A0A4P6HL75</accession>
<evidence type="ECO:0000256" key="4">
    <source>
        <dbReference type="ARBA" id="ARBA00022597"/>
    </source>
</evidence>
<evidence type="ECO:0000313" key="9">
    <source>
        <dbReference type="EMBL" id="QAZ67891.1"/>
    </source>
</evidence>
<keyword evidence="3" id="KW-0963">Cytoplasm</keyword>
<dbReference type="PROSITE" id="PS51096">
    <property type="entry name" value="PTS_EIIA_TYPE_4"/>
    <property type="match status" value="1"/>
</dbReference>
<evidence type="ECO:0000259" key="8">
    <source>
        <dbReference type="PROSITE" id="PS51096"/>
    </source>
</evidence>
<organism evidence="9 10">
    <name type="scientific">Solidesulfovibrio carbinolicus</name>
    <dbReference type="NCBI Taxonomy" id="296842"/>
    <lineage>
        <taxon>Bacteria</taxon>
        <taxon>Pseudomonadati</taxon>
        <taxon>Thermodesulfobacteriota</taxon>
        <taxon>Desulfovibrionia</taxon>
        <taxon>Desulfovibrionales</taxon>
        <taxon>Desulfovibrionaceae</taxon>
        <taxon>Solidesulfovibrio</taxon>
    </lineage>
</organism>
<keyword evidence="2" id="KW-0813">Transport</keyword>
<dbReference type="PANTHER" id="PTHR33799:SF1">
    <property type="entry name" value="PTS SYSTEM MANNOSE-SPECIFIC EIIAB COMPONENT-RELATED"/>
    <property type="match status" value="1"/>
</dbReference>
<dbReference type="OrthoDB" id="9794368at2"/>
<reference evidence="9 10" key="1">
    <citation type="submission" date="2018-02" db="EMBL/GenBank/DDBJ databases">
        <title>Genome sequence of Desulfovibrio carbinolicus DSM 3852.</title>
        <authorList>
            <person name="Wilbanks E."/>
            <person name="Skennerton C.T."/>
            <person name="Orphan V.J."/>
        </authorList>
    </citation>
    <scope>NUCLEOTIDE SEQUENCE [LARGE SCALE GENOMIC DNA]</scope>
    <source>
        <strain evidence="9 10">DSM 3852</strain>
    </source>
</reference>
<comment type="subcellular location">
    <subcellularLocation>
        <location evidence="1">Cytoplasm</location>
    </subcellularLocation>
</comment>
<evidence type="ECO:0000256" key="1">
    <source>
        <dbReference type="ARBA" id="ARBA00004496"/>
    </source>
</evidence>
<dbReference type="AlphaFoldDB" id="A0A4P6HL75"/>
<gene>
    <name evidence="9" type="ORF">C3Y92_11930</name>
</gene>
<dbReference type="CDD" id="cd00006">
    <property type="entry name" value="PTS_IIA_man"/>
    <property type="match status" value="1"/>
</dbReference>
<dbReference type="GO" id="GO:0005737">
    <property type="term" value="C:cytoplasm"/>
    <property type="evidence" value="ECO:0007669"/>
    <property type="project" value="UniProtKB-SubCell"/>
</dbReference>